<dbReference type="Pfam" id="PF13947">
    <property type="entry name" value="GUB_WAK_bind"/>
    <property type="match status" value="1"/>
</dbReference>
<comment type="caution">
    <text evidence="9">The sequence shown here is derived from an EMBL/GenBank/DDBJ whole genome shotgun (WGS) entry which is preliminary data.</text>
</comment>
<dbReference type="GO" id="GO:0004674">
    <property type="term" value="F:protein serine/threonine kinase activity"/>
    <property type="evidence" value="ECO:0007669"/>
    <property type="project" value="UniProtKB-EC"/>
</dbReference>
<feature type="domain" description="Wall-associated receptor kinase C-terminal" evidence="8">
    <location>
        <begin position="210"/>
        <end position="260"/>
    </location>
</feature>
<dbReference type="InterPro" id="IPR025287">
    <property type="entry name" value="WAK_GUB"/>
</dbReference>
<evidence type="ECO:0000256" key="1">
    <source>
        <dbReference type="ARBA" id="ARBA00004167"/>
    </source>
</evidence>
<comment type="catalytic activity">
    <reaction evidence="6">
        <text>L-seryl-[protein] + ATP = O-phospho-L-seryl-[protein] + ADP + H(+)</text>
        <dbReference type="Rhea" id="RHEA:17989"/>
        <dbReference type="Rhea" id="RHEA-COMP:9863"/>
        <dbReference type="Rhea" id="RHEA-COMP:11604"/>
        <dbReference type="ChEBI" id="CHEBI:15378"/>
        <dbReference type="ChEBI" id="CHEBI:29999"/>
        <dbReference type="ChEBI" id="CHEBI:30616"/>
        <dbReference type="ChEBI" id="CHEBI:83421"/>
        <dbReference type="ChEBI" id="CHEBI:456216"/>
        <dbReference type="EC" id="2.7.11.1"/>
    </reaction>
</comment>
<accession>A0A978UNT7</accession>
<reference evidence="9" key="1">
    <citation type="journal article" date="2021" name="Front. Plant Sci.">
        <title>Chromosome-Scale Genome Assembly for Chinese Sour Jujube and Insights Into Its Genome Evolution and Domestication Signature.</title>
        <authorList>
            <person name="Shen L.-Y."/>
            <person name="Luo H."/>
            <person name="Wang X.-L."/>
            <person name="Wang X.-M."/>
            <person name="Qiu X.-J."/>
            <person name="Liu H."/>
            <person name="Zhou S.-S."/>
            <person name="Jia K.-H."/>
            <person name="Nie S."/>
            <person name="Bao Y.-T."/>
            <person name="Zhang R.-G."/>
            <person name="Yun Q.-Z."/>
            <person name="Chai Y.-H."/>
            <person name="Lu J.-Y."/>
            <person name="Li Y."/>
            <person name="Zhao S.-W."/>
            <person name="Mao J.-F."/>
            <person name="Jia S.-G."/>
            <person name="Mao Y.-M."/>
        </authorList>
    </citation>
    <scope>NUCLEOTIDE SEQUENCE</scope>
    <source>
        <strain evidence="9">AT0</strain>
        <tissue evidence="9">Leaf</tissue>
    </source>
</reference>
<evidence type="ECO:0000256" key="2">
    <source>
        <dbReference type="ARBA" id="ARBA00012513"/>
    </source>
</evidence>
<dbReference type="EC" id="2.7.11.1" evidence="2"/>
<feature type="domain" description="Wall-associated receptor kinase galacturonan-binding" evidence="7">
    <location>
        <begin position="98"/>
        <end position="163"/>
    </location>
</feature>
<dbReference type="Pfam" id="PF14380">
    <property type="entry name" value="WAK_assoc"/>
    <property type="match status" value="1"/>
</dbReference>
<dbReference type="GO" id="GO:0016020">
    <property type="term" value="C:membrane"/>
    <property type="evidence" value="ECO:0007669"/>
    <property type="project" value="UniProtKB-SubCell"/>
</dbReference>
<proteinExistence type="predicted"/>
<evidence type="ECO:0000256" key="4">
    <source>
        <dbReference type="ARBA" id="ARBA00023180"/>
    </source>
</evidence>
<dbReference type="PANTHER" id="PTHR33138">
    <property type="entry name" value="OS01G0690200 PROTEIN"/>
    <property type="match status" value="1"/>
</dbReference>
<organism evidence="9 10">
    <name type="scientific">Ziziphus jujuba var. spinosa</name>
    <dbReference type="NCBI Taxonomy" id="714518"/>
    <lineage>
        <taxon>Eukaryota</taxon>
        <taxon>Viridiplantae</taxon>
        <taxon>Streptophyta</taxon>
        <taxon>Embryophyta</taxon>
        <taxon>Tracheophyta</taxon>
        <taxon>Spermatophyta</taxon>
        <taxon>Magnoliopsida</taxon>
        <taxon>eudicotyledons</taxon>
        <taxon>Gunneridae</taxon>
        <taxon>Pentapetalae</taxon>
        <taxon>rosids</taxon>
        <taxon>fabids</taxon>
        <taxon>Rosales</taxon>
        <taxon>Rhamnaceae</taxon>
        <taxon>Paliureae</taxon>
        <taxon>Ziziphus</taxon>
    </lineage>
</organism>
<comment type="subcellular location">
    <subcellularLocation>
        <location evidence="1">Membrane</location>
        <topology evidence="1">Single-pass membrane protein</topology>
    </subcellularLocation>
</comment>
<sequence>MLEDLNIYIVVVSTRIQQFEIRPHNTLLDEDFLPKISDFSLDEVCTGEESTISMADARATISNIPKMNQNLFILTFLLFLANQHFVAAVDQYYIDCSVAASTCSDNQTIRFPFYLRNQQKPYCGYPGFEVSCDEFGHSILNLSINDPYIVRQISYENRSLIVSNAAISHDPTPNCIPALQNISFPNERFELPKQNQVFLLGNCHPPRVPEKCGDGKVVVVPVKDYDSSDDESVGMRQVLSRGFDLTWKTDDCSSCQRSGGLEIAGKGNNKILMAILIVKYYYTHIVNFVICP</sequence>
<evidence type="ECO:0000256" key="5">
    <source>
        <dbReference type="ARBA" id="ARBA00047899"/>
    </source>
</evidence>
<evidence type="ECO:0000259" key="7">
    <source>
        <dbReference type="Pfam" id="PF13947"/>
    </source>
</evidence>
<dbReference type="EMBL" id="JAEACU010000010">
    <property type="protein sequence ID" value="KAH7516489.1"/>
    <property type="molecule type" value="Genomic_DNA"/>
</dbReference>
<protein>
    <recommendedName>
        <fullName evidence="2">non-specific serine/threonine protein kinase</fullName>
        <ecNumber evidence="2">2.7.11.1</ecNumber>
    </recommendedName>
</protein>
<dbReference type="Proteomes" id="UP000813462">
    <property type="component" value="Unassembled WGS sequence"/>
</dbReference>
<dbReference type="GO" id="GO:0030247">
    <property type="term" value="F:polysaccharide binding"/>
    <property type="evidence" value="ECO:0007669"/>
    <property type="project" value="InterPro"/>
</dbReference>
<keyword evidence="3" id="KW-0732">Signal</keyword>
<dbReference type="AlphaFoldDB" id="A0A978UNT7"/>
<name>A0A978UNT7_ZIZJJ</name>
<evidence type="ECO:0000256" key="3">
    <source>
        <dbReference type="ARBA" id="ARBA00022729"/>
    </source>
</evidence>
<evidence type="ECO:0000313" key="10">
    <source>
        <dbReference type="Proteomes" id="UP000813462"/>
    </source>
</evidence>
<evidence type="ECO:0000313" key="9">
    <source>
        <dbReference type="EMBL" id="KAH7516489.1"/>
    </source>
</evidence>
<comment type="catalytic activity">
    <reaction evidence="5">
        <text>L-threonyl-[protein] + ATP = O-phospho-L-threonyl-[protein] + ADP + H(+)</text>
        <dbReference type="Rhea" id="RHEA:46608"/>
        <dbReference type="Rhea" id="RHEA-COMP:11060"/>
        <dbReference type="Rhea" id="RHEA-COMP:11605"/>
        <dbReference type="ChEBI" id="CHEBI:15378"/>
        <dbReference type="ChEBI" id="CHEBI:30013"/>
        <dbReference type="ChEBI" id="CHEBI:30616"/>
        <dbReference type="ChEBI" id="CHEBI:61977"/>
        <dbReference type="ChEBI" id="CHEBI:456216"/>
        <dbReference type="EC" id="2.7.11.1"/>
    </reaction>
</comment>
<keyword evidence="4" id="KW-0325">Glycoprotein</keyword>
<evidence type="ECO:0000256" key="6">
    <source>
        <dbReference type="ARBA" id="ARBA00048679"/>
    </source>
</evidence>
<evidence type="ECO:0000259" key="8">
    <source>
        <dbReference type="Pfam" id="PF14380"/>
    </source>
</evidence>
<gene>
    <name evidence="9" type="ORF">FEM48_Zijuj10G0140500</name>
</gene>
<dbReference type="InterPro" id="IPR032872">
    <property type="entry name" value="WAK_assoc_C"/>
</dbReference>
<dbReference type="PANTHER" id="PTHR33138:SF27">
    <property type="entry name" value="WALL-ASSOCIATED RECEPTOR KINASE C-TERMINAL DOMAIN-CONTAINING PROTEIN"/>
    <property type="match status" value="1"/>
</dbReference>